<dbReference type="Proteomes" id="UP000306791">
    <property type="component" value="Unassembled WGS sequence"/>
</dbReference>
<feature type="signal peptide" evidence="2">
    <location>
        <begin position="1"/>
        <end position="30"/>
    </location>
</feature>
<keyword evidence="2" id="KW-0732">Signal</keyword>
<feature type="compositionally biased region" description="Low complexity" evidence="1">
    <location>
        <begin position="204"/>
        <end position="216"/>
    </location>
</feature>
<dbReference type="RefSeq" id="WP_138235133.1">
    <property type="nucleotide sequence ID" value="NZ_CP185860.1"/>
</dbReference>
<reference evidence="3 4" key="1">
    <citation type="submission" date="2019-05" db="EMBL/GenBank/DDBJ databases">
        <title>Microbulbifer harenosus sp. nov., an alginate-degrading bacterium isolated from coastal sand.</title>
        <authorList>
            <person name="Huang H."/>
            <person name="Mo K."/>
            <person name="Bao S."/>
        </authorList>
    </citation>
    <scope>NUCLEOTIDE SEQUENCE [LARGE SCALE GENOMIC DNA]</scope>
    <source>
        <strain evidence="3 4">HB161719</strain>
    </source>
</reference>
<gene>
    <name evidence="3" type="ORF">FDY93_07515</name>
</gene>
<feature type="chain" id="PRO_5045817485" description="DUF5667 domain-containing protein" evidence="2">
    <location>
        <begin position="31"/>
        <end position="216"/>
    </location>
</feature>
<evidence type="ECO:0000256" key="1">
    <source>
        <dbReference type="SAM" id="MobiDB-lite"/>
    </source>
</evidence>
<accession>A0ABY2UJQ4</accession>
<keyword evidence="4" id="KW-1185">Reference proteome</keyword>
<evidence type="ECO:0000313" key="4">
    <source>
        <dbReference type="Proteomes" id="UP000306791"/>
    </source>
</evidence>
<evidence type="ECO:0008006" key="5">
    <source>
        <dbReference type="Google" id="ProtNLM"/>
    </source>
</evidence>
<organism evidence="3 4">
    <name type="scientific">Microbulbifer harenosus</name>
    <dbReference type="NCBI Taxonomy" id="2576840"/>
    <lineage>
        <taxon>Bacteria</taxon>
        <taxon>Pseudomonadati</taxon>
        <taxon>Pseudomonadota</taxon>
        <taxon>Gammaproteobacteria</taxon>
        <taxon>Cellvibrionales</taxon>
        <taxon>Microbulbiferaceae</taxon>
        <taxon>Microbulbifer</taxon>
    </lineage>
</organism>
<evidence type="ECO:0000256" key="2">
    <source>
        <dbReference type="SAM" id="SignalP"/>
    </source>
</evidence>
<feature type="region of interest" description="Disordered" evidence="1">
    <location>
        <begin position="188"/>
        <end position="216"/>
    </location>
</feature>
<comment type="caution">
    <text evidence="3">The sequence shown here is derived from an EMBL/GenBank/DDBJ whole genome shotgun (WGS) entry which is preliminary data.</text>
</comment>
<dbReference type="EMBL" id="VANI01000007">
    <property type="protein sequence ID" value="TLM78262.1"/>
    <property type="molecule type" value="Genomic_DNA"/>
</dbReference>
<protein>
    <recommendedName>
        <fullName evidence="5">DUF5667 domain-containing protein</fullName>
    </recommendedName>
</protein>
<proteinExistence type="predicted"/>
<sequence length="216" mass="22068">MYGSNLSKRDTLMIGALLASLLLVAEPAAAQQDIASAPDATGAGAETIDAGADLDITLQVVDDAASAEDFLNTIELPEEVREIAEQRLAAALAAIKAAREMQSGKAGSDSAEHQALLADMAERRAELVAGAQASALAANEQAQQAVESAREAVEEALKNGLTSAEMQGMIEQMIQDIFGALPEEARGGMGDMNDVNGLLESLRGDSTAGADAGSGG</sequence>
<name>A0ABY2UJQ4_9GAMM</name>
<evidence type="ECO:0000313" key="3">
    <source>
        <dbReference type="EMBL" id="TLM78262.1"/>
    </source>
</evidence>